<feature type="compositionally biased region" description="Polar residues" evidence="1">
    <location>
        <begin position="289"/>
        <end position="305"/>
    </location>
</feature>
<reference evidence="2" key="1">
    <citation type="submission" date="2020-06" db="EMBL/GenBank/DDBJ databases">
        <authorList>
            <person name="Li T."/>
            <person name="Hu X."/>
            <person name="Zhang T."/>
            <person name="Song X."/>
            <person name="Zhang H."/>
            <person name="Dai N."/>
            <person name="Sheng W."/>
            <person name="Hou X."/>
            <person name="Wei L."/>
        </authorList>
    </citation>
    <scope>NUCLEOTIDE SEQUENCE</scope>
    <source>
        <strain evidence="2">G02</strain>
        <tissue evidence="2">Leaf</tissue>
    </source>
</reference>
<name>A0AAW2W0L4_SESRA</name>
<feature type="compositionally biased region" description="Polar residues" evidence="1">
    <location>
        <begin position="407"/>
        <end position="418"/>
    </location>
</feature>
<feature type="region of interest" description="Disordered" evidence="1">
    <location>
        <begin position="50"/>
        <end position="70"/>
    </location>
</feature>
<organism evidence="2">
    <name type="scientific">Sesamum radiatum</name>
    <name type="common">Black benniseed</name>
    <dbReference type="NCBI Taxonomy" id="300843"/>
    <lineage>
        <taxon>Eukaryota</taxon>
        <taxon>Viridiplantae</taxon>
        <taxon>Streptophyta</taxon>
        <taxon>Embryophyta</taxon>
        <taxon>Tracheophyta</taxon>
        <taxon>Spermatophyta</taxon>
        <taxon>Magnoliopsida</taxon>
        <taxon>eudicotyledons</taxon>
        <taxon>Gunneridae</taxon>
        <taxon>Pentapetalae</taxon>
        <taxon>asterids</taxon>
        <taxon>lamiids</taxon>
        <taxon>Lamiales</taxon>
        <taxon>Pedaliaceae</taxon>
        <taxon>Sesamum</taxon>
    </lineage>
</organism>
<dbReference type="PANTHER" id="PTHR33443">
    <property type="entry name" value="ZGC:112980"/>
    <property type="match status" value="1"/>
</dbReference>
<feature type="region of interest" description="Disordered" evidence="1">
    <location>
        <begin position="104"/>
        <end position="126"/>
    </location>
</feature>
<dbReference type="EMBL" id="JACGWJ010000002">
    <property type="protein sequence ID" value="KAL0435534.1"/>
    <property type="molecule type" value="Genomic_DNA"/>
</dbReference>
<sequence>MESSTEILDISSDEEVDFGDSTESDDFGVGGGEYEDVDYSLLSRLLGEINGGNKENDSDSDEVLLPSTKVVGDETAPKQLRIELKPSTKVVGDESDDDDCVVLDDDPDKPVVMASSKADDDDDDDDDLKIVGEKGEVACRDFPHSRHLCVRFPFASTRHALYCGQCHCYVCDSPAPCSHWGTGFSSVDHCHATDEDDFWRAERKRMRKGGRPLPIFPSIRGASPLEAPTQTIQVPVPAPPNLNSLLQNQSLSPVTNNPQPVSSNVNVLNAVNQARIHPSLCVVPRHEPQSQFSLQSQPTSNSNVASGDKIHNVGSRSFQSFPPRAVFERPGLDGASLNNMHSYGSQLSSDPSLQRCHSFQAPGLNGGHGLTQQSGGSGSDHSAFHQPKISSPQSTDFSCAKYPPSQPQIRSDPYSSSLFRDPRHSQMPSQPYVNRKFVNAVPLQPQVAPNPSVKNFENLILPWPAFEPDSPLPSQTLSSYLSADSGFGDQLHTRSMMSSHSHLASGFPSQSSQLQIHDNPTSWFIDGQNEMRQGNRTQNGIDASPTDFGYAWDSSVNHGNPQIHAEVFPQCQGAAPTGNSQLQSIAKDNYRQSMAPQGNFHPQTVAVADNSSLSYNTHSQFPGSRKPDSLKLQLDDWTFGSHSLPEGFEVMSPVWNASSR</sequence>
<dbReference type="AlphaFoldDB" id="A0AAW2W0L4"/>
<feature type="region of interest" description="Disordered" evidence="1">
    <location>
        <begin position="287"/>
        <end position="306"/>
    </location>
</feature>
<feature type="compositionally biased region" description="Polar residues" evidence="1">
    <location>
        <begin position="338"/>
        <end position="357"/>
    </location>
</feature>
<dbReference type="InterPro" id="IPR053234">
    <property type="entry name" value="RPM1_Interactor"/>
</dbReference>
<comment type="caution">
    <text evidence="2">The sequence shown here is derived from an EMBL/GenBank/DDBJ whole genome shotgun (WGS) entry which is preliminary data.</text>
</comment>
<feature type="compositionally biased region" description="Polar residues" evidence="1">
    <location>
        <begin position="388"/>
        <end position="397"/>
    </location>
</feature>
<gene>
    <name evidence="2" type="ORF">Sradi_0261300</name>
</gene>
<proteinExistence type="predicted"/>
<protein>
    <submittedName>
        <fullName evidence="2">Uncharacterized protein</fullName>
    </submittedName>
</protein>
<accession>A0AAW2W0L4</accession>
<dbReference type="PANTHER" id="PTHR33443:SF30">
    <property type="entry name" value="SARCOSINE DEHYDROGENASE-2C PROTEIN"/>
    <property type="match status" value="1"/>
</dbReference>
<feature type="region of interest" description="Disordered" evidence="1">
    <location>
        <begin position="338"/>
        <end position="427"/>
    </location>
</feature>
<evidence type="ECO:0000256" key="1">
    <source>
        <dbReference type="SAM" id="MobiDB-lite"/>
    </source>
</evidence>
<feature type="region of interest" description="Disordered" evidence="1">
    <location>
        <begin position="1"/>
        <end position="32"/>
    </location>
</feature>
<feature type="compositionally biased region" description="Acidic residues" evidence="1">
    <location>
        <begin position="11"/>
        <end position="26"/>
    </location>
</feature>
<reference evidence="2" key="2">
    <citation type="journal article" date="2024" name="Plant">
        <title>Genomic evolution and insights into agronomic trait innovations of Sesamum species.</title>
        <authorList>
            <person name="Miao H."/>
            <person name="Wang L."/>
            <person name="Qu L."/>
            <person name="Liu H."/>
            <person name="Sun Y."/>
            <person name="Le M."/>
            <person name="Wang Q."/>
            <person name="Wei S."/>
            <person name="Zheng Y."/>
            <person name="Lin W."/>
            <person name="Duan Y."/>
            <person name="Cao H."/>
            <person name="Xiong S."/>
            <person name="Wang X."/>
            <person name="Wei L."/>
            <person name="Li C."/>
            <person name="Ma Q."/>
            <person name="Ju M."/>
            <person name="Zhao R."/>
            <person name="Li G."/>
            <person name="Mu C."/>
            <person name="Tian Q."/>
            <person name="Mei H."/>
            <person name="Zhang T."/>
            <person name="Gao T."/>
            <person name="Zhang H."/>
        </authorList>
    </citation>
    <scope>NUCLEOTIDE SEQUENCE</scope>
    <source>
        <strain evidence="2">G02</strain>
    </source>
</reference>
<evidence type="ECO:0000313" key="2">
    <source>
        <dbReference type="EMBL" id="KAL0435534.1"/>
    </source>
</evidence>